<dbReference type="STRING" id="240176.A8N7E6"/>
<evidence type="ECO:0000313" key="12">
    <source>
        <dbReference type="Proteomes" id="UP000001861"/>
    </source>
</evidence>
<dbReference type="RefSeq" id="XP_001830752.1">
    <property type="nucleotide sequence ID" value="XM_001830700.1"/>
</dbReference>
<evidence type="ECO:0000256" key="3">
    <source>
        <dbReference type="ARBA" id="ARBA00012533"/>
    </source>
</evidence>
<proteinExistence type="inferred from homology"/>
<comment type="subcellular location">
    <subcellularLocation>
        <location evidence="2">Cytoplasm</location>
    </subcellularLocation>
    <subcellularLocation>
        <location evidence="1">Nucleus</location>
    </subcellularLocation>
</comment>
<comment type="caution">
    <text evidence="11">The sequence shown here is derived from an EMBL/GenBank/DDBJ whole genome shotgun (WGS) entry which is preliminary data.</text>
</comment>
<accession>A8N7E6</accession>
<evidence type="ECO:0000313" key="11">
    <source>
        <dbReference type="EMBL" id="EAU91121.1"/>
    </source>
</evidence>
<name>A8N7E6_COPC7</name>
<dbReference type="GO" id="GO:0018064">
    <property type="term" value="F:protein-L-histidine N-tele-methyltransferase activity"/>
    <property type="evidence" value="ECO:0007669"/>
    <property type="project" value="UniProtKB-EC"/>
</dbReference>
<dbReference type="GO" id="GO:0005737">
    <property type="term" value="C:cytoplasm"/>
    <property type="evidence" value="ECO:0007669"/>
    <property type="project" value="UniProtKB-SubCell"/>
</dbReference>
<dbReference type="InParanoid" id="A8N7E6"/>
<dbReference type="EMBL" id="AACS02000003">
    <property type="protein sequence ID" value="EAU91121.1"/>
    <property type="molecule type" value="Genomic_DNA"/>
</dbReference>
<feature type="region of interest" description="Disordered" evidence="10">
    <location>
        <begin position="92"/>
        <end position="112"/>
    </location>
</feature>
<keyword evidence="7" id="KW-0949">S-adenosyl-L-methionine</keyword>
<sequence>MFKFDFAIDDIDETIEQSIPETKPSISNEPTTTKQLPFKEHTISDLLDALPSLISYSRLTVPSGSGKEPVTILHRDLFDARFQLISEGRDELVKSDESGDNEKTGEGKDQKSVLTYLDAPSDLLPGVYEGGLKTWECSLDVVEYLEGSSPFSSYQGKRVLELGCGTAVPSLYVLQNLFSYPEEEVKQPTEIHLQDYNDSVLELMTLPNVFLTWYASPASLAAREATQSDPVDPSAPGEVHIADELRDAFLSSLAQRNITIRFFSGAWETFDLQKTGGNYDLLMTSETIYRTESLVPLTRILDEGCPDSLTEKAAKLSVNDKSAAKEHETSPLCLVAAKVLYFGVGGGISEFVEFLSEKKPGRKGEATAVLEKVTNVGRRVLSIQWI</sequence>
<evidence type="ECO:0000256" key="2">
    <source>
        <dbReference type="ARBA" id="ARBA00004496"/>
    </source>
</evidence>
<dbReference type="GO" id="GO:0032259">
    <property type="term" value="P:methylation"/>
    <property type="evidence" value="ECO:0007669"/>
    <property type="project" value="UniProtKB-KW"/>
</dbReference>
<evidence type="ECO:0000256" key="6">
    <source>
        <dbReference type="ARBA" id="ARBA00022679"/>
    </source>
</evidence>
<dbReference type="Proteomes" id="UP000001861">
    <property type="component" value="Unassembled WGS sequence"/>
</dbReference>
<comment type="similarity">
    <text evidence="9">Belongs to the methyltransferase superfamily. METTL18 family.</text>
</comment>
<feature type="compositionally biased region" description="Basic and acidic residues" evidence="10">
    <location>
        <begin position="92"/>
        <end position="111"/>
    </location>
</feature>
<gene>
    <name evidence="11" type="ORF">CC1G_03289</name>
</gene>
<dbReference type="GeneID" id="6007197"/>
<keyword evidence="8" id="KW-0539">Nucleus</keyword>
<keyword evidence="12" id="KW-1185">Reference proteome</keyword>
<dbReference type="KEGG" id="cci:CC1G_03289"/>
<dbReference type="OMA" id="NLLLTWH"/>
<evidence type="ECO:0000256" key="8">
    <source>
        <dbReference type="ARBA" id="ARBA00023242"/>
    </source>
</evidence>
<organism evidence="11 12">
    <name type="scientific">Coprinopsis cinerea (strain Okayama-7 / 130 / ATCC MYA-4618 / FGSC 9003)</name>
    <name type="common">Inky cap fungus</name>
    <name type="synonym">Hormographiella aspergillata</name>
    <dbReference type="NCBI Taxonomy" id="240176"/>
    <lineage>
        <taxon>Eukaryota</taxon>
        <taxon>Fungi</taxon>
        <taxon>Dikarya</taxon>
        <taxon>Basidiomycota</taxon>
        <taxon>Agaricomycotina</taxon>
        <taxon>Agaricomycetes</taxon>
        <taxon>Agaricomycetidae</taxon>
        <taxon>Agaricales</taxon>
        <taxon>Agaricineae</taxon>
        <taxon>Psathyrellaceae</taxon>
        <taxon>Coprinopsis</taxon>
    </lineage>
</organism>
<dbReference type="PANTHER" id="PTHR14614:SF39">
    <property type="entry name" value="HISTIDINE PROTEIN METHYLTRANSFERASE 1 HOMOLOG"/>
    <property type="match status" value="1"/>
</dbReference>
<keyword evidence="5" id="KW-0489">Methyltransferase</keyword>
<dbReference type="PANTHER" id="PTHR14614">
    <property type="entry name" value="HEPATOCELLULAR CARCINOMA-ASSOCIATED ANTIGEN"/>
    <property type="match status" value="1"/>
</dbReference>
<evidence type="ECO:0000256" key="5">
    <source>
        <dbReference type="ARBA" id="ARBA00022603"/>
    </source>
</evidence>
<dbReference type="GO" id="GO:0005634">
    <property type="term" value="C:nucleus"/>
    <property type="evidence" value="ECO:0007669"/>
    <property type="project" value="UniProtKB-SubCell"/>
</dbReference>
<keyword evidence="6" id="KW-0808">Transferase</keyword>
<dbReference type="FunCoup" id="A8N7E6">
    <property type="interactions" value="347"/>
</dbReference>
<dbReference type="VEuPathDB" id="FungiDB:CC1G_03289"/>
<dbReference type="eggNOG" id="KOG2920">
    <property type="taxonomic scope" value="Eukaryota"/>
</dbReference>
<evidence type="ECO:0000256" key="7">
    <source>
        <dbReference type="ARBA" id="ARBA00022691"/>
    </source>
</evidence>
<evidence type="ECO:0000256" key="1">
    <source>
        <dbReference type="ARBA" id="ARBA00004123"/>
    </source>
</evidence>
<dbReference type="InterPro" id="IPR029063">
    <property type="entry name" value="SAM-dependent_MTases_sf"/>
</dbReference>
<dbReference type="OrthoDB" id="1723750at2759"/>
<keyword evidence="4" id="KW-0963">Cytoplasm</keyword>
<dbReference type="Gene3D" id="3.40.50.150">
    <property type="entry name" value="Vaccinia Virus protein VP39"/>
    <property type="match status" value="1"/>
</dbReference>
<evidence type="ECO:0000256" key="9">
    <source>
        <dbReference type="ARBA" id="ARBA00038126"/>
    </source>
</evidence>
<evidence type="ECO:0000256" key="4">
    <source>
        <dbReference type="ARBA" id="ARBA00022490"/>
    </source>
</evidence>
<dbReference type="SUPFAM" id="SSF53335">
    <property type="entry name" value="S-adenosyl-L-methionine-dependent methyltransferases"/>
    <property type="match status" value="1"/>
</dbReference>
<dbReference type="AlphaFoldDB" id="A8N7E6"/>
<evidence type="ECO:0000256" key="10">
    <source>
        <dbReference type="SAM" id="MobiDB-lite"/>
    </source>
</evidence>
<dbReference type="InterPro" id="IPR019410">
    <property type="entry name" value="Methyltransf_16"/>
</dbReference>
<protein>
    <recommendedName>
        <fullName evidence="3">protein-histidine N-methyltransferase</fullName>
        <ecNumber evidence="3">2.1.1.85</ecNumber>
    </recommendedName>
</protein>
<reference evidence="11 12" key="1">
    <citation type="journal article" date="2010" name="Proc. Natl. Acad. Sci. U.S.A.">
        <title>Insights into evolution of multicellular fungi from the assembled chromosomes of the mushroom Coprinopsis cinerea (Coprinus cinereus).</title>
        <authorList>
            <person name="Stajich J.E."/>
            <person name="Wilke S.K."/>
            <person name="Ahren D."/>
            <person name="Au C.H."/>
            <person name="Birren B.W."/>
            <person name="Borodovsky M."/>
            <person name="Burns C."/>
            <person name="Canback B."/>
            <person name="Casselton L.A."/>
            <person name="Cheng C.K."/>
            <person name="Deng J."/>
            <person name="Dietrich F.S."/>
            <person name="Fargo D.C."/>
            <person name="Farman M.L."/>
            <person name="Gathman A.C."/>
            <person name="Goldberg J."/>
            <person name="Guigo R."/>
            <person name="Hoegger P.J."/>
            <person name="Hooker J.B."/>
            <person name="Huggins A."/>
            <person name="James T.Y."/>
            <person name="Kamada T."/>
            <person name="Kilaru S."/>
            <person name="Kodira C."/>
            <person name="Kues U."/>
            <person name="Kupfer D."/>
            <person name="Kwan H.S."/>
            <person name="Lomsadze A."/>
            <person name="Li W."/>
            <person name="Lilly W.W."/>
            <person name="Ma L.J."/>
            <person name="Mackey A.J."/>
            <person name="Manning G."/>
            <person name="Martin F."/>
            <person name="Muraguchi H."/>
            <person name="Natvig D.O."/>
            <person name="Palmerini H."/>
            <person name="Ramesh M.A."/>
            <person name="Rehmeyer C.J."/>
            <person name="Roe B.A."/>
            <person name="Shenoy N."/>
            <person name="Stanke M."/>
            <person name="Ter-Hovhannisyan V."/>
            <person name="Tunlid A."/>
            <person name="Velagapudi R."/>
            <person name="Vision T.J."/>
            <person name="Zeng Q."/>
            <person name="Zolan M.E."/>
            <person name="Pukkila P.J."/>
        </authorList>
    </citation>
    <scope>NUCLEOTIDE SEQUENCE [LARGE SCALE GENOMIC DNA]</scope>
    <source>
        <strain evidence="12">Okayama-7 / 130 / ATCC MYA-4618 / FGSC 9003</strain>
    </source>
</reference>
<dbReference type="EC" id="2.1.1.85" evidence="3"/>